<organism evidence="1 2">
    <name type="scientific">Colletotrichum orchidophilum</name>
    <dbReference type="NCBI Taxonomy" id="1209926"/>
    <lineage>
        <taxon>Eukaryota</taxon>
        <taxon>Fungi</taxon>
        <taxon>Dikarya</taxon>
        <taxon>Ascomycota</taxon>
        <taxon>Pezizomycotina</taxon>
        <taxon>Sordariomycetes</taxon>
        <taxon>Hypocreomycetidae</taxon>
        <taxon>Glomerellales</taxon>
        <taxon>Glomerellaceae</taxon>
        <taxon>Colletotrichum</taxon>
    </lineage>
</organism>
<dbReference type="STRING" id="1209926.A0A1G4B0C1"/>
<dbReference type="Proteomes" id="UP000176998">
    <property type="component" value="Unassembled WGS sequence"/>
</dbReference>
<name>A0A1G4B0C1_9PEZI</name>
<accession>A0A1G4B0C1</accession>
<keyword evidence="2" id="KW-1185">Reference proteome</keyword>
<evidence type="ECO:0000313" key="1">
    <source>
        <dbReference type="EMBL" id="OHE94869.1"/>
    </source>
</evidence>
<dbReference type="RefSeq" id="XP_022472031.1">
    <property type="nucleotide sequence ID" value="XM_022621417.1"/>
</dbReference>
<reference evidence="1 2" key="1">
    <citation type="submission" date="2016-09" db="EMBL/GenBank/DDBJ databases">
        <authorList>
            <person name="Capua I."/>
            <person name="De Benedictis P."/>
            <person name="Joannis T."/>
            <person name="Lombin L.H."/>
            <person name="Cattoli G."/>
        </authorList>
    </citation>
    <scope>NUCLEOTIDE SEQUENCE [LARGE SCALE GENOMIC DNA]</scope>
    <source>
        <strain evidence="1 2">IMI 309357</strain>
    </source>
</reference>
<dbReference type="AlphaFoldDB" id="A0A1G4B0C1"/>
<protein>
    <submittedName>
        <fullName evidence="1">Uncharacterized protein</fullName>
    </submittedName>
</protein>
<dbReference type="GeneID" id="34562927"/>
<gene>
    <name evidence="1" type="ORF">CORC01_09788</name>
</gene>
<evidence type="ECO:0000313" key="2">
    <source>
        <dbReference type="Proteomes" id="UP000176998"/>
    </source>
</evidence>
<comment type="caution">
    <text evidence="1">The sequence shown here is derived from an EMBL/GenBank/DDBJ whole genome shotgun (WGS) entry which is preliminary data.</text>
</comment>
<proteinExistence type="predicted"/>
<sequence length="101" mass="11897">MLSDKEEEDEDPSQFDPSLERRRRWLEARRAALLSRRSLVDAVLLVTVAWLVLARRSSTKECPREVVDNNTGVFPKFSPRIMTFKHEPDFAPEDRHNFFTH</sequence>
<dbReference type="EMBL" id="MJBS01000091">
    <property type="protein sequence ID" value="OHE94869.1"/>
    <property type="molecule type" value="Genomic_DNA"/>
</dbReference>